<evidence type="ECO:0000256" key="2">
    <source>
        <dbReference type="SAM" id="Phobius"/>
    </source>
</evidence>
<gene>
    <name evidence="3" type="ORF">RFI_19483</name>
</gene>
<evidence type="ECO:0000313" key="4">
    <source>
        <dbReference type="Proteomes" id="UP000023152"/>
    </source>
</evidence>
<feature type="coiled-coil region" evidence="1">
    <location>
        <begin position="3"/>
        <end position="52"/>
    </location>
</feature>
<keyword evidence="4" id="KW-1185">Reference proteome</keyword>
<keyword evidence="2" id="KW-1133">Transmembrane helix</keyword>
<dbReference type="EMBL" id="ASPP01015930">
    <property type="protein sequence ID" value="ETO17828.1"/>
    <property type="molecule type" value="Genomic_DNA"/>
</dbReference>
<keyword evidence="2" id="KW-0812">Transmembrane</keyword>
<keyword evidence="2" id="KW-0472">Membrane</keyword>
<feature type="transmembrane region" description="Helical" evidence="2">
    <location>
        <begin position="97"/>
        <end position="113"/>
    </location>
</feature>
<evidence type="ECO:0000313" key="3">
    <source>
        <dbReference type="EMBL" id="ETO17828.1"/>
    </source>
</evidence>
<sequence length="124" mass="14698">MKQKKINELVEALEKAMKNLAATNTRSDNEEIEELRMELERCKLKEAKWDDDIITMKEEWNEQLQQQMKICEGNCKLAFDEQISALSREAEAMRKQVVNSFFFFNFFFVATYTKNLAKKKKTNT</sequence>
<keyword evidence="1" id="KW-0175">Coiled coil</keyword>
<organism evidence="3 4">
    <name type="scientific">Reticulomyxa filosa</name>
    <dbReference type="NCBI Taxonomy" id="46433"/>
    <lineage>
        <taxon>Eukaryota</taxon>
        <taxon>Sar</taxon>
        <taxon>Rhizaria</taxon>
        <taxon>Retaria</taxon>
        <taxon>Foraminifera</taxon>
        <taxon>Monothalamids</taxon>
        <taxon>Reticulomyxidae</taxon>
        <taxon>Reticulomyxa</taxon>
    </lineage>
</organism>
<comment type="caution">
    <text evidence="3">The sequence shown here is derived from an EMBL/GenBank/DDBJ whole genome shotgun (WGS) entry which is preliminary data.</text>
</comment>
<dbReference type="Proteomes" id="UP000023152">
    <property type="component" value="Unassembled WGS sequence"/>
</dbReference>
<proteinExistence type="predicted"/>
<name>X6MV06_RETFI</name>
<accession>X6MV06</accession>
<protein>
    <submittedName>
        <fullName evidence="3">Uncharacterized protein</fullName>
    </submittedName>
</protein>
<reference evidence="3 4" key="1">
    <citation type="journal article" date="2013" name="Curr. Biol.">
        <title>The Genome of the Foraminiferan Reticulomyxa filosa.</title>
        <authorList>
            <person name="Glockner G."/>
            <person name="Hulsmann N."/>
            <person name="Schleicher M."/>
            <person name="Noegel A.A."/>
            <person name="Eichinger L."/>
            <person name="Gallinger C."/>
            <person name="Pawlowski J."/>
            <person name="Sierra R."/>
            <person name="Euteneuer U."/>
            <person name="Pillet L."/>
            <person name="Moustafa A."/>
            <person name="Platzer M."/>
            <person name="Groth M."/>
            <person name="Szafranski K."/>
            <person name="Schliwa M."/>
        </authorList>
    </citation>
    <scope>NUCLEOTIDE SEQUENCE [LARGE SCALE GENOMIC DNA]</scope>
</reference>
<evidence type="ECO:0000256" key="1">
    <source>
        <dbReference type="SAM" id="Coils"/>
    </source>
</evidence>
<dbReference type="AlphaFoldDB" id="X6MV06"/>